<dbReference type="STRING" id="229921.ADN01_12140"/>
<dbReference type="SUPFAM" id="SSF55874">
    <property type="entry name" value="ATPase domain of HSP90 chaperone/DNA topoisomerase II/histidine kinase"/>
    <property type="match status" value="1"/>
</dbReference>
<dbReference type="InterPro" id="IPR000014">
    <property type="entry name" value="PAS"/>
</dbReference>
<dbReference type="InterPro" id="IPR004358">
    <property type="entry name" value="Sig_transdc_His_kin-like_C"/>
</dbReference>
<dbReference type="InterPro" id="IPR003018">
    <property type="entry name" value="GAF"/>
</dbReference>
<dbReference type="NCBIfam" id="TIGR00229">
    <property type="entry name" value="sensory_box"/>
    <property type="match status" value="1"/>
</dbReference>
<gene>
    <name evidence="11" type="ORF">ADN01_12140</name>
    <name evidence="12" type="ORF">ADN01_12245</name>
</gene>
<dbReference type="PANTHER" id="PTHR45569">
    <property type="entry name" value="SENSOR PROTEIN KDPD"/>
    <property type="match status" value="1"/>
</dbReference>
<dbReference type="InterPro" id="IPR003661">
    <property type="entry name" value="HisK_dim/P_dom"/>
</dbReference>
<reference evidence="12 13" key="1">
    <citation type="submission" date="2015-07" db="EMBL/GenBank/DDBJ databases">
        <title>Genome sequence of Levilinea saccharolytica DSM 16555.</title>
        <authorList>
            <person name="Hemp J."/>
            <person name="Ward L.M."/>
            <person name="Pace L.A."/>
            <person name="Fischer W.W."/>
        </authorList>
    </citation>
    <scope>NUCLEOTIDE SEQUENCE [LARGE SCALE GENOMIC DNA]</scope>
    <source>
        <strain evidence="12 13">KIBI-1</strain>
    </source>
</reference>
<dbReference type="InterPro" id="IPR005467">
    <property type="entry name" value="His_kinase_dom"/>
</dbReference>
<dbReference type="SUPFAM" id="SSF55781">
    <property type="entry name" value="GAF domain-like"/>
    <property type="match status" value="10"/>
</dbReference>
<keyword evidence="5" id="KW-0418">Kinase</keyword>
<accession>A0A0P6XK37</accession>
<dbReference type="Proteomes" id="UP000050501">
    <property type="component" value="Unassembled WGS sequence"/>
</dbReference>
<comment type="caution">
    <text evidence="12">The sequence shown here is derived from an EMBL/GenBank/DDBJ whole genome shotgun (WGS) entry which is preliminary data.</text>
</comment>
<dbReference type="CDD" id="cd00082">
    <property type="entry name" value="HisKA"/>
    <property type="match status" value="1"/>
</dbReference>
<dbReference type="RefSeq" id="WP_062417590.1">
    <property type="nucleotide sequence ID" value="NZ_DF967974.1"/>
</dbReference>
<dbReference type="Pfam" id="PF00512">
    <property type="entry name" value="HisKA"/>
    <property type="match status" value="1"/>
</dbReference>
<dbReference type="PANTHER" id="PTHR45569:SF1">
    <property type="entry name" value="SENSOR PROTEIN KDPD"/>
    <property type="match status" value="1"/>
</dbReference>
<dbReference type="Pfam" id="PF13185">
    <property type="entry name" value="GAF_2"/>
    <property type="match status" value="6"/>
</dbReference>
<dbReference type="SUPFAM" id="SSF55785">
    <property type="entry name" value="PYP-like sensor domain (PAS domain)"/>
    <property type="match status" value="1"/>
</dbReference>
<evidence type="ECO:0000256" key="5">
    <source>
        <dbReference type="ARBA" id="ARBA00022777"/>
    </source>
</evidence>
<dbReference type="Gene3D" id="1.10.287.130">
    <property type="match status" value="1"/>
</dbReference>
<evidence type="ECO:0000256" key="1">
    <source>
        <dbReference type="ARBA" id="ARBA00000085"/>
    </source>
</evidence>
<dbReference type="FunFam" id="3.30.565.10:FF:000006">
    <property type="entry name" value="Sensor histidine kinase WalK"/>
    <property type="match status" value="1"/>
</dbReference>
<dbReference type="InterPro" id="IPR052023">
    <property type="entry name" value="Histidine_kinase_KdpD"/>
</dbReference>
<dbReference type="InterPro" id="IPR036890">
    <property type="entry name" value="HATPase_C_sf"/>
</dbReference>
<dbReference type="InterPro" id="IPR035965">
    <property type="entry name" value="PAS-like_dom_sf"/>
</dbReference>
<dbReference type="PRINTS" id="PR00344">
    <property type="entry name" value="BCTRLSENSOR"/>
</dbReference>
<dbReference type="PROSITE" id="PS50112">
    <property type="entry name" value="PAS"/>
    <property type="match status" value="1"/>
</dbReference>
<evidence type="ECO:0000313" key="11">
    <source>
        <dbReference type="EMBL" id="KPL80417.1"/>
    </source>
</evidence>
<dbReference type="Pfam" id="PF00989">
    <property type="entry name" value="PAS"/>
    <property type="match status" value="1"/>
</dbReference>
<dbReference type="InterPro" id="IPR003594">
    <property type="entry name" value="HATPase_dom"/>
</dbReference>
<dbReference type="EC" id="2.7.13.3" evidence="2"/>
<name>A0A0P6XK37_9CHLR</name>
<dbReference type="SMART" id="SM00065">
    <property type="entry name" value="GAF"/>
    <property type="match status" value="10"/>
</dbReference>
<dbReference type="Gene3D" id="3.30.565.10">
    <property type="entry name" value="Histidine kinase-like ATPase, C-terminal domain"/>
    <property type="match status" value="1"/>
</dbReference>
<dbReference type="PROSITE" id="PS50109">
    <property type="entry name" value="HIS_KIN"/>
    <property type="match status" value="1"/>
</dbReference>
<dbReference type="Pfam" id="PF02518">
    <property type="entry name" value="HATPase_c"/>
    <property type="match status" value="1"/>
</dbReference>
<sequence length="2310" mass="253306">MPGFDPFSLGIVVGLLGLAFWVLTRLTARSIPRLRPMPPSDAAPTVDETLSSHTDLVFVVLPGGRLASFNSAAREALQLSEGETPSLERVARAIRPQDAFLSLCGAEGQSPLVVNGRPMVGTSYRLPLAPEAAVVVTLRAPESGAALADASPNLTSETLQTYIDLTRAMASSLDLQETLRAVLVEIRRVLPADFSEVAVWEAEMEALRPYRLTGIVPQEFQLERMDDCIAVGEGLAGQVARTMQAVVGPEMDAAEGRPSMMEVGGLLARAWMSVPLIVGQEFLGTLTLASLNEGEYQKDDLDLLRLLGDQAAVAVHNALLYRMEQHRANELNGLAQLAQAFSSARDSQTLFTNLVQSIAPLVAVDILGFLLYNESQRSLEGQVPFYGLPPQFLELYKVRVNPGSPLEAALLAQDIILSENAAEDPNWARLELERLSQGASLRETALVPLVTGGRMLGYLQASNHSGGQAVFSQDEMHLLTIIANQVAPILENAGLMHLSRQRAQRAEGLRRIASLTSSAATLDEILKFSLQELAHLLHAQVGAVFLLNADRTSLLLHKDSAYGTQKRLQERSISLTADDPQFPFTVSASLHPTLLELLEIGQKPIIPFYRQFFQTLDIVSAVVVPLVVRDEGIGELWLGSTAANFFDRGDMQVVSTAAGQLAGVVEQSYLVTQTDESLRHRVEQLTALMRISRELSTSLDLESILRLVLEEALRTAHANAGGVLLFDLERGPETDTVLYAVGEPPRADDPLVRRALASEQPVVVADWDAAELPPAREGSASALAVPLRVNQQQSGVIALFAERVGFFDPSAVEIVQSLAAQASIALSNAFQFESQLRRGELLKREVDTLNKLFQVFQALRTNGSLEENLRVIAAAITETTPFEVVLISVYDAAAHALRRVSGVGFTDAAWQDLTAQQQPWEGLSVLLDPSYKIGNAYYIPSDQRPVIPEDVHVLRVTPAVGQRQKGLWNPEDFLLLPMYDNQGQPLGLISLDSPRDGLQPDQPTLQALELFALQVALTLESYYGVEKLQSEASALEIARSRAAQAAQAARANLPMLLRRQLSQTLSIQNLERQIHQTRTGMELAVMSSRQPNAQAVLKTMAREILARFNLQTVLIAEAAAGGPRLAEVIGTVPAGVNPDALFGQRNPLRQILEDGSILLVSDRSTHNTWKNAPLLNALEARSLIGLPIRVGEGRQAALLAVGTQPLPPFGPEDHQLFSQLTSQVEIALQNLQYLADTRRRVDELDRLLDFSRRLGSLDPNSILDVLAETILRVLPSANAAWVGLWDAKDQTLNVRAAQGYADSGRLKTLRFTVDAEQRENAPLPVRAFLSRQTQRAAEMRLAQDYNLGPEDLLTYRKAIGERLPLSSLVVPLLRGDQALGVLVIDNFTRSEAFSADDQVFTESLGQQAALALENARLFVSAEERAAQLMALNQVSGALASNLQSEDLITTLLGHLRKVLPFDTATLWLRNGEQLSVAAAQGFADDARQVGLSVDIQDSRLFQEMIATGQALCVPDVRLDERFPSLIEPDYLSWVGIPLVAKGQLVGAIALEKAEADYYSADQVRAATTFASQAAISLENARLFEESERRAGELDQRSRRLAMLNRFSFDLGGALDLDTVLEVTARQLQDALGAEWVSAVLLGAKGELSLSMELPGGVGALPLALPRLPLFERLADSRGIFTCADVHTERDLQPLTARHFEPRGLKALMALPLLAGSNLYGWMWVQKQEVYRFSLPEIDLGRTVTNQAALAMQNARLFAETRRLTEDLERRVEERTAEMMREHQNTQTLLSIITELSASLDLRHVLTRTLGVLNDSLGAEQSLILLTTSPTIYRAGADGISSADGLLEKELSRWVMRHRAPALVDDLPNDARWSSTGGPQAPYRSVVAVPLILGEEISGTLLMLHRQEAFFMVEQVSLVEAVARQVGVTLGNAELFNLIRDQAENMGSMLRDQQIAATRSRAILEAVADGVLVTDESGKISLFNLSAQRILGMDSAQVVGKSLDQFTGLFGKAAQSWMQTIRAWSDHPYQYQNEMFAEQIELDDGRVVAVHLAAVIYREEFLGTVSIFRDITHEVQVDRLKSEFVANVSHELRTPMTSIKGYVDIMLMGAAGAVNDKQRHFLEIVRSNTERLSVLVNDLLDISRIESGRVTLNFRAVNLREVAEDVDADIRRRSREENKAMEFVYEIPDDLPLVRGDLERVRQVLGNLVTNGYNYTPAGGLVTVQMRPVDQGVQVDVTDNGIGIAPKDQGRIFERFYRGEDPLVLATAGTGLGLSLSKTIIEMHHGRIWFSSQPGNGSTFSFLLPVFTQEE</sequence>
<dbReference type="SMART" id="SM00387">
    <property type="entry name" value="HATPase_c"/>
    <property type="match status" value="1"/>
</dbReference>
<dbReference type="Pfam" id="PF01590">
    <property type="entry name" value="GAF"/>
    <property type="match status" value="4"/>
</dbReference>
<evidence type="ECO:0000256" key="2">
    <source>
        <dbReference type="ARBA" id="ARBA00012438"/>
    </source>
</evidence>
<dbReference type="FunFam" id="1.10.287.130:FF:000001">
    <property type="entry name" value="Two-component sensor histidine kinase"/>
    <property type="match status" value="1"/>
</dbReference>
<evidence type="ECO:0000256" key="7">
    <source>
        <dbReference type="ARBA" id="ARBA00023136"/>
    </source>
</evidence>
<dbReference type="GO" id="GO:0000155">
    <property type="term" value="F:phosphorelay sensor kinase activity"/>
    <property type="evidence" value="ECO:0007669"/>
    <property type="project" value="InterPro"/>
</dbReference>
<evidence type="ECO:0000256" key="4">
    <source>
        <dbReference type="ARBA" id="ARBA00022679"/>
    </source>
</evidence>
<keyword evidence="4" id="KW-0808">Transferase</keyword>
<dbReference type="EMBL" id="LGCM01000042">
    <property type="protein sequence ID" value="KPL80433.1"/>
    <property type="molecule type" value="Genomic_DNA"/>
</dbReference>
<feature type="transmembrane region" description="Helical" evidence="8">
    <location>
        <begin position="6"/>
        <end position="28"/>
    </location>
</feature>
<evidence type="ECO:0000256" key="3">
    <source>
        <dbReference type="ARBA" id="ARBA00022553"/>
    </source>
</evidence>
<dbReference type="InterPro" id="IPR036097">
    <property type="entry name" value="HisK_dim/P_sf"/>
</dbReference>
<keyword evidence="8" id="KW-1133">Transmembrane helix</keyword>
<comment type="catalytic activity">
    <reaction evidence="1">
        <text>ATP + protein L-histidine = ADP + protein N-phospho-L-histidine.</text>
        <dbReference type="EC" id="2.7.13.3"/>
    </reaction>
</comment>
<proteinExistence type="predicted"/>
<dbReference type="GO" id="GO:0005886">
    <property type="term" value="C:plasma membrane"/>
    <property type="evidence" value="ECO:0007669"/>
    <property type="project" value="TreeGrafter"/>
</dbReference>
<dbReference type="EMBL" id="LGCM01000042">
    <property type="protein sequence ID" value="KPL80417.1"/>
    <property type="molecule type" value="Genomic_DNA"/>
</dbReference>
<evidence type="ECO:0000259" key="10">
    <source>
        <dbReference type="PROSITE" id="PS50112"/>
    </source>
</evidence>
<evidence type="ECO:0000256" key="6">
    <source>
        <dbReference type="ARBA" id="ARBA00023012"/>
    </source>
</evidence>
<organism evidence="12 13">
    <name type="scientific">Levilinea saccharolytica</name>
    <dbReference type="NCBI Taxonomy" id="229921"/>
    <lineage>
        <taxon>Bacteria</taxon>
        <taxon>Bacillati</taxon>
        <taxon>Chloroflexota</taxon>
        <taxon>Anaerolineae</taxon>
        <taxon>Anaerolineales</taxon>
        <taxon>Anaerolineaceae</taxon>
        <taxon>Levilinea</taxon>
    </lineage>
</organism>
<dbReference type="CDD" id="cd00075">
    <property type="entry name" value="HATPase"/>
    <property type="match status" value="1"/>
</dbReference>
<dbReference type="OrthoDB" id="1931120at2"/>
<feature type="domain" description="Histidine kinase" evidence="9">
    <location>
        <begin position="2086"/>
        <end position="2307"/>
    </location>
</feature>
<dbReference type="InterPro" id="IPR029016">
    <property type="entry name" value="GAF-like_dom_sf"/>
</dbReference>
<evidence type="ECO:0000313" key="13">
    <source>
        <dbReference type="Proteomes" id="UP000050501"/>
    </source>
</evidence>
<evidence type="ECO:0000313" key="12">
    <source>
        <dbReference type="EMBL" id="KPL80433.1"/>
    </source>
</evidence>
<keyword evidence="6" id="KW-0902">Two-component regulatory system</keyword>
<keyword evidence="13" id="KW-1185">Reference proteome</keyword>
<evidence type="ECO:0000256" key="8">
    <source>
        <dbReference type="SAM" id="Phobius"/>
    </source>
</evidence>
<keyword evidence="3" id="KW-0597">Phosphoprotein</keyword>
<keyword evidence="8" id="KW-0812">Transmembrane</keyword>
<protein>
    <recommendedName>
        <fullName evidence="2">histidine kinase</fullName>
        <ecNumber evidence="2">2.7.13.3</ecNumber>
    </recommendedName>
</protein>
<evidence type="ECO:0000259" key="9">
    <source>
        <dbReference type="PROSITE" id="PS50109"/>
    </source>
</evidence>
<dbReference type="SUPFAM" id="SSF47384">
    <property type="entry name" value="Homodimeric domain of signal transducing histidine kinase"/>
    <property type="match status" value="1"/>
</dbReference>
<dbReference type="Gene3D" id="3.30.450.40">
    <property type="match status" value="10"/>
</dbReference>
<dbReference type="InterPro" id="IPR013767">
    <property type="entry name" value="PAS_fold"/>
</dbReference>
<feature type="domain" description="PAS" evidence="10">
    <location>
        <begin position="1955"/>
        <end position="2002"/>
    </location>
</feature>
<keyword evidence="7 8" id="KW-0472">Membrane</keyword>
<dbReference type="SMART" id="SM00388">
    <property type="entry name" value="HisKA"/>
    <property type="match status" value="1"/>
</dbReference>
<dbReference type="CDD" id="cd00130">
    <property type="entry name" value="PAS"/>
    <property type="match status" value="1"/>
</dbReference>
<dbReference type="SMART" id="SM00091">
    <property type="entry name" value="PAS"/>
    <property type="match status" value="2"/>
</dbReference>
<dbReference type="Gene3D" id="3.30.450.20">
    <property type="entry name" value="PAS domain"/>
    <property type="match status" value="1"/>
</dbReference>